<dbReference type="PANTHER" id="PTHR30482:SF17">
    <property type="entry name" value="ABC TRANSPORTER ATP-BINDING PROTEIN"/>
    <property type="match status" value="1"/>
</dbReference>
<reference evidence="7 8" key="1">
    <citation type="submission" date="2018-08" db="EMBL/GenBank/DDBJ databases">
        <title>Pseudooceanicola sediminis CY03 in the family Rhodobacteracea.</title>
        <authorList>
            <person name="Zhang Y.-J."/>
        </authorList>
    </citation>
    <scope>NUCLEOTIDE SEQUENCE [LARGE SCALE GENOMIC DNA]</scope>
    <source>
        <strain evidence="7 8">CY03</strain>
    </source>
</reference>
<comment type="subcellular location">
    <subcellularLocation>
        <location evidence="1">Cell membrane</location>
        <topology evidence="1">Multi-pass membrane protein</topology>
    </subcellularLocation>
</comment>
<dbReference type="Pfam" id="PF02653">
    <property type="entry name" value="BPD_transp_2"/>
    <property type="match status" value="1"/>
</dbReference>
<dbReference type="Proteomes" id="UP000265848">
    <property type="component" value="Unassembled WGS sequence"/>
</dbReference>
<feature type="transmembrane region" description="Helical" evidence="6">
    <location>
        <begin position="211"/>
        <end position="235"/>
    </location>
</feature>
<name>A0A399IZU2_9RHOB</name>
<dbReference type="OrthoDB" id="9804361at2"/>
<accession>A0A399IZU2</accession>
<feature type="transmembrane region" description="Helical" evidence="6">
    <location>
        <begin position="163"/>
        <end position="181"/>
    </location>
</feature>
<evidence type="ECO:0000313" key="7">
    <source>
        <dbReference type="EMBL" id="RII38673.1"/>
    </source>
</evidence>
<organism evidence="7 8">
    <name type="scientific">Pseudooceanicola sediminis</name>
    <dbReference type="NCBI Taxonomy" id="2211117"/>
    <lineage>
        <taxon>Bacteria</taxon>
        <taxon>Pseudomonadati</taxon>
        <taxon>Pseudomonadota</taxon>
        <taxon>Alphaproteobacteria</taxon>
        <taxon>Rhodobacterales</taxon>
        <taxon>Paracoccaceae</taxon>
        <taxon>Pseudooceanicola</taxon>
    </lineage>
</organism>
<dbReference type="GO" id="GO:0015658">
    <property type="term" value="F:branched-chain amino acid transmembrane transporter activity"/>
    <property type="evidence" value="ECO:0007669"/>
    <property type="project" value="InterPro"/>
</dbReference>
<dbReference type="GO" id="GO:0005886">
    <property type="term" value="C:plasma membrane"/>
    <property type="evidence" value="ECO:0007669"/>
    <property type="project" value="UniProtKB-SubCell"/>
</dbReference>
<evidence type="ECO:0000256" key="1">
    <source>
        <dbReference type="ARBA" id="ARBA00004651"/>
    </source>
</evidence>
<feature type="transmembrane region" description="Helical" evidence="6">
    <location>
        <begin position="6"/>
        <end position="27"/>
    </location>
</feature>
<feature type="transmembrane region" description="Helical" evidence="6">
    <location>
        <begin position="247"/>
        <end position="271"/>
    </location>
</feature>
<keyword evidence="5 6" id="KW-0472">Membrane</keyword>
<sequence>MRGKTWGAVVALHLGLVAVLFALNFVLPVYHQGVLARVMVLAVYAIGYNIAFGYTGLLSLGHAMFFGAGLYGAGLMGLHFGMSALPAWLVGTGAGALLALVVGALALRTAGVSFMIVTLMFAQAVYLTILYFGDITHGDDGFVVPGVSRTLAGIDLSQQHPRYLVGWVLFSAALLFSLWLVRAPFGRVLVAIRENEERARLLGYDTGRRKLGALVISGAISAASGAAYGLLFGYVGASFAGVQYSIFALLWVLLGGAGTVLGPFVGTLFMFYLIDLATGVTDAYMLIAGVVLVGLTLFAPQGIVGEVRRRLWRDLP</sequence>
<keyword evidence="2" id="KW-1003">Cell membrane</keyword>
<proteinExistence type="predicted"/>
<feature type="transmembrane region" description="Helical" evidence="6">
    <location>
        <begin position="112"/>
        <end position="132"/>
    </location>
</feature>
<protein>
    <submittedName>
        <fullName evidence="7">Branched-chain amino acid ABC transporter permease</fullName>
    </submittedName>
</protein>
<dbReference type="PANTHER" id="PTHR30482">
    <property type="entry name" value="HIGH-AFFINITY BRANCHED-CHAIN AMINO ACID TRANSPORT SYSTEM PERMEASE"/>
    <property type="match status" value="1"/>
</dbReference>
<dbReference type="InterPro" id="IPR043428">
    <property type="entry name" value="LivM-like"/>
</dbReference>
<evidence type="ECO:0000256" key="6">
    <source>
        <dbReference type="SAM" id="Phobius"/>
    </source>
</evidence>
<evidence type="ECO:0000313" key="8">
    <source>
        <dbReference type="Proteomes" id="UP000265848"/>
    </source>
</evidence>
<dbReference type="CDD" id="cd06581">
    <property type="entry name" value="TM_PBP1_LivM_like"/>
    <property type="match status" value="1"/>
</dbReference>
<dbReference type="AlphaFoldDB" id="A0A399IZU2"/>
<dbReference type="RefSeq" id="WP_119399018.1">
    <property type="nucleotide sequence ID" value="NZ_QWJJ01000008.1"/>
</dbReference>
<dbReference type="EMBL" id="QWJJ01000008">
    <property type="protein sequence ID" value="RII38673.1"/>
    <property type="molecule type" value="Genomic_DNA"/>
</dbReference>
<evidence type="ECO:0000256" key="3">
    <source>
        <dbReference type="ARBA" id="ARBA00022692"/>
    </source>
</evidence>
<keyword evidence="3 6" id="KW-0812">Transmembrane</keyword>
<gene>
    <name evidence="7" type="ORF">DL237_10450</name>
</gene>
<comment type="caution">
    <text evidence="7">The sequence shown here is derived from an EMBL/GenBank/DDBJ whole genome shotgun (WGS) entry which is preliminary data.</text>
</comment>
<evidence type="ECO:0000256" key="5">
    <source>
        <dbReference type="ARBA" id="ARBA00023136"/>
    </source>
</evidence>
<feature type="transmembrane region" description="Helical" evidence="6">
    <location>
        <begin position="87"/>
        <end position="106"/>
    </location>
</feature>
<evidence type="ECO:0000256" key="4">
    <source>
        <dbReference type="ARBA" id="ARBA00022989"/>
    </source>
</evidence>
<feature type="transmembrane region" description="Helical" evidence="6">
    <location>
        <begin position="34"/>
        <end position="54"/>
    </location>
</feature>
<dbReference type="InterPro" id="IPR001851">
    <property type="entry name" value="ABC_transp_permease"/>
</dbReference>
<evidence type="ECO:0000256" key="2">
    <source>
        <dbReference type="ARBA" id="ARBA00022475"/>
    </source>
</evidence>
<keyword evidence="8" id="KW-1185">Reference proteome</keyword>
<keyword evidence="4 6" id="KW-1133">Transmembrane helix</keyword>
<feature type="transmembrane region" description="Helical" evidence="6">
    <location>
        <begin position="283"/>
        <end position="304"/>
    </location>
</feature>